<evidence type="ECO:0000256" key="7">
    <source>
        <dbReference type="ARBA" id="ARBA00023237"/>
    </source>
</evidence>
<evidence type="ECO:0000256" key="9">
    <source>
        <dbReference type="RuleBase" id="RU003357"/>
    </source>
</evidence>
<dbReference type="Pfam" id="PF07715">
    <property type="entry name" value="Plug"/>
    <property type="match status" value="1"/>
</dbReference>
<dbReference type="PANTHER" id="PTHR30069">
    <property type="entry name" value="TONB-DEPENDENT OUTER MEMBRANE RECEPTOR"/>
    <property type="match status" value="1"/>
</dbReference>
<name>A0A244CST5_PSEDV</name>
<dbReference type="OrthoDB" id="9760620at2"/>
<evidence type="ECO:0000313" key="13">
    <source>
        <dbReference type="EMBL" id="OUL58677.1"/>
    </source>
</evidence>
<dbReference type="GO" id="GO:0015344">
    <property type="term" value="F:siderophore uptake transmembrane transporter activity"/>
    <property type="evidence" value="ECO:0007669"/>
    <property type="project" value="TreeGrafter"/>
</dbReference>
<dbReference type="EMBL" id="MWPV01000002">
    <property type="protein sequence ID" value="OUL58677.1"/>
    <property type="molecule type" value="Genomic_DNA"/>
</dbReference>
<feature type="chain" id="PRO_5013009622" evidence="10">
    <location>
        <begin position="22"/>
        <end position="690"/>
    </location>
</feature>
<keyword evidence="14" id="KW-1185">Reference proteome</keyword>
<proteinExistence type="inferred from homology"/>
<sequence>MTLRRAYLFVVIALTPTAMMADELADIERITTTATRSSTANTPRPFVISTVSQTALKLVAPTHIEQVLKHVAGANIQHGNGQEYLPALRSPVLSGAGACGGILTAEDGIALRAAGFCNINELFEAHTEMAERIEVLKGPGSALYGSNAVHGVINVITPDSTQAHGFASLDFGSFGYKRAKFQQGHDMGDSGIGISASVTRDSGYRDDESVAQEKVSLRYRLETDNVSVVSGLTFSDLDQHTAGFIEGFESYKDPIIAQSNAYPDAFRKASALRAWSQFTWQNERSTLVITPYLRDQDMRFFKHFLPGTPLEKNGQTGGGVQSLWRYQGFGSVQVELGFDGEYTQANMLQYQQNPTQGSAFLVATVPQGKHYDYDVASTLYAPFFNLQWQWQVLSIDAGARYEHLNYDYDNNMAAGRNRDDGTPCGMGGCRYSRPPSSENSFSTWSPKFGLNWALSDQHLLYANVSQGYRAPQAAELYQLQRNQTVADLAVETANNLELGIKGVFNDGENPLNYVFSVYGMDKDNVIFRDSDFFTINDGKSSHRGVELELEYAFNADWQLRFAGTHAKHRYESDQQLGDVNIKGNEMDTAPRNIANVQLNWQPRDTIMTSVEWHHVGRYFTDAENLHEYEGHQLVNVRANWQPTEQLSLTLRINNLANTAYADRADYTSFSGDRYFPGKPRHLAMTLQYNW</sequence>
<dbReference type="CDD" id="cd01347">
    <property type="entry name" value="ligand_gated_channel"/>
    <property type="match status" value="1"/>
</dbReference>
<organism evidence="13 14">
    <name type="scientific">Pseudoalteromonas ulvae</name>
    <dbReference type="NCBI Taxonomy" id="107327"/>
    <lineage>
        <taxon>Bacteria</taxon>
        <taxon>Pseudomonadati</taxon>
        <taxon>Pseudomonadota</taxon>
        <taxon>Gammaproteobacteria</taxon>
        <taxon>Alteromonadales</taxon>
        <taxon>Pseudoalteromonadaceae</taxon>
        <taxon>Pseudoalteromonas</taxon>
    </lineage>
</organism>
<keyword evidence="7 8" id="KW-0998">Cell outer membrane</keyword>
<feature type="domain" description="TonB-dependent receptor-like beta-barrel" evidence="11">
    <location>
        <begin position="171"/>
        <end position="655"/>
    </location>
</feature>
<dbReference type="InterPro" id="IPR039426">
    <property type="entry name" value="TonB-dep_rcpt-like"/>
</dbReference>
<feature type="signal peptide" evidence="10">
    <location>
        <begin position="1"/>
        <end position="21"/>
    </location>
</feature>
<dbReference type="Pfam" id="PF00593">
    <property type="entry name" value="TonB_dep_Rec_b-barrel"/>
    <property type="match status" value="1"/>
</dbReference>
<evidence type="ECO:0000256" key="6">
    <source>
        <dbReference type="ARBA" id="ARBA00023136"/>
    </source>
</evidence>
<keyword evidence="10" id="KW-0732">Signal</keyword>
<evidence type="ECO:0000256" key="1">
    <source>
        <dbReference type="ARBA" id="ARBA00004571"/>
    </source>
</evidence>
<evidence type="ECO:0000256" key="3">
    <source>
        <dbReference type="ARBA" id="ARBA00022452"/>
    </source>
</evidence>
<comment type="caution">
    <text evidence="13">The sequence shown here is derived from an EMBL/GenBank/DDBJ whole genome shotgun (WGS) entry which is preliminary data.</text>
</comment>
<evidence type="ECO:0000256" key="4">
    <source>
        <dbReference type="ARBA" id="ARBA00022692"/>
    </source>
</evidence>
<dbReference type="InterPro" id="IPR036942">
    <property type="entry name" value="Beta-barrel_TonB_sf"/>
</dbReference>
<dbReference type="InterPro" id="IPR012910">
    <property type="entry name" value="Plug_dom"/>
</dbReference>
<evidence type="ECO:0000256" key="10">
    <source>
        <dbReference type="SAM" id="SignalP"/>
    </source>
</evidence>
<dbReference type="PROSITE" id="PS52016">
    <property type="entry name" value="TONB_DEPENDENT_REC_3"/>
    <property type="match status" value="1"/>
</dbReference>
<dbReference type="Proteomes" id="UP000194841">
    <property type="component" value="Unassembled WGS sequence"/>
</dbReference>
<dbReference type="GO" id="GO:0044718">
    <property type="term" value="P:siderophore transmembrane transport"/>
    <property type="evidence" value="ECO:0007669"/>
    <property type="project" value="TreeGrafter"/>
</dbReference>
<dbReference type="AlphaFoldDB" id="A0A244CST5"/>
<keyword evidence="2 8" id="KW-0813">Transport</keyword>
<evidence type="ECO:0000259" key="12">
    <source>
        <dbReference type="Pfam" id="PF07715"/>
    </source>
</evidence>
<dbReference type="GO" id="GO:0009279">
    <property type="term" value="C:cell outer membrane"/>
    <property type="evidence" value="ECO:0007669"/>
    <property type="project" value="UniProtKB-SubCell"/>
</dbReference>
<dbReference type="PANTHER" id="PTHR30069:SF28">
    <property type="entry name" value="TONB-DEPENDENT RECEPTOR YNCD-RELATED"/>
    <property type="match status" value="1"/>
</dbReference>
<evidence type="ECO:0000259" key="11">
    <source>
        <dbReference type="Pfam" id="PF00593"/>
    </source>
</evidence>
<reference evidence="13 14" key="1">
    <citation type="submission" date="2017-02" db="EMBL/GenBank/DDBJ databases">
        <title>Pseudoalteromonas ulvae TC14 Genome.</title>
        <authorList>
            <person name="Molmeret M."/>
        </authorList>
    </citation>
    <scope>NUCLEOTIDE SEQUENCE [LARGE SCALE GENOMIC DNA]</scope>
    <source>
        <strain evidence="13">TC14</strain>
    </source>
</reference>
<evidence type="ECO:0000313" key="14">
    <source>
        <dbReference type="Proteomes" id="UP000194841"/>
    </source>
</evidence>
<keyword evidence="4 8" id="KW-0812">Transmembrane</keyword>
<feature type="domain" description="TonB-dependent receptor plug" evidence="12">
    <location>
        <begin position="45"/>
        <end position="152"/>
    </location>
</feature>
<gene>
    <name evidence="13" type="ORF">B1199_06620</name>
</gene>
<dbReference type="Gene3D" id="2.40.170.20">
    <property type="entry name" value="TonB-dependent receptor, beta-barrel domain"/>
    <property type="match status" value="1"/>
</dbReference>
<accession>A0A244CST5</accession>
<comment type="similarity">
    <text evidence="8 9">Belongs to the TonB-dependent receptor family.</text>
</comment>
<evidence type="ECO:0000256" key="5">
    <source>
        <dbReference type="ARBA" id="ARBA00023077"/>
    </source>
</evidence>
<keyword evidence="5 9" id="KW-0798">TonB box</keyword>
<keyword evidence="6 8" id="KW-0472">Membrane</keyword>
<dbReference type="InterPro" id="IPR000531">
    <property type="entry name" value="Beta-barrel_TonB"/>
</dbReference>
<dbReference type="Gene3D" id="2.170.130.10">
    <property type="entry name" value="TonB-dependent receptor, plug domain"/>
    <property type="match status" value="1"/>
</dbReference>
<dbReference type="InterPro" id="IPR037066">
    <property type="entry name" value="Plug_dom_sf"/>
</dbReference>
<dbReference type="SUPFAM" id="SSF56935">
    <property type="entry name" value="Porins"/>
    <property type="match status" value="1"/>
</dbReference>
<protein>
    <submittedName>
        <fullName evidence="13">Ligand-gated channel protein</fullName>
    </submittedName>
</protein>
<keyword evidence="3 8" id="KW-1134">Transmembrane beta strand</keyword>
<evidence type="ECO:0000256" key="8">
    <source>
        <dbReference type="PROSITE-ProRule" id="PRU01360"/>
    </source>
</evidence>
<dbReference type="RefSeq" id="WP_086743332.1">
    <property type="nucleotide sequence ID" value="NZ_MWPV01000002.1"/>
</dbReference>
<comment type="subcellular location">
    <subcellularLocation>
        <location evidence="1 8">Cell outer membrane</location>
        <topology evidence="1 8">Multi-pass membrane protein</topology>
    </subcellularLocation>
</comment>
<evidence type="ECO:0000256" key="2">
    <source>
        <dbReference type="ARBA" id="ARBA00022448"/>
    </source>
</evidence>